<dbReference type="GO" id="GO:0005737">
    <property type="term" value="C:cytoplasm"/>
    <property type="evidence" value="ECO:0007669"/>
    <property type="project" value="TreeGrafter"/>
</dbReference>
<dbReference type="InterPro" id="IPR029071">
    <property type="entry name" value="Ubiquitin-like_domsf"/>
</dbReference>
<evidence type="ECO:0000313" key="5">
    <source>
        <dbReference type="Proteomes" id="UP000031036"/>
    </source>
</evidence>
<evidence type="ECO:0000313" key="4">
    <source>
        <dbReference type="EMBL" id="KHN84967.1"/>
    </source>
</evidence>
<evidence type="ECO:0000259" key="2">
    <source>
        <dbReference type="Pfam" id="PF00789"/>
    </source>
</evidence>
<protein>
    <submittedName>
        <fullName evidence="4">UBX domain-containing protein 6</fullName>
    </submittedName>
</protein>
<evidence type="ECO:0000256" key="1">
    <source>
        <dbReference type="SAM" id="MobiDB-lite"/>
    </source>
</evidence>
<dbReference type="PANTHER" id="PTHR23153">
    <property type="entry name" value="UBX-RELATED"/>
    <property type="match status" value="1"/>
</dbReference>
<feature type="region of interest" description="Disordered" evidence="1">
    <location>
        <begin position="98"/>
        <end position="117"/>
    </location>
</feature>
<dbReference type="InterPro" id="IPR001012">
    <property type="entry name" value="UBX_dom"/>
</dbReference>
<comment type="caution">
    <text evidence="4">The sequence shown here is derived from an EMBL/GenBank/DDBJ whole genome shotgun (WGS) entry which is preliminary data.</text>
</comment>
<organism evidence="4 5">
    <name type="scientific">Toxocara canis</name>
    <name type="common">Canine roundworm</name>
    <dbReference type="NCBI Taxonomy" id="6265"/>
    <lineage>
        <taxon>Eukaryota</taxon>
        <taxon>Metazoa</taxon>
        <taxon>Ecdysozoa</taxon>
        <taxon>Nematoda</taxon>
        <taxon>Chromadorea</taxon>
        <taxon>Rhabditida</taxon>
        <taxon>Spirurina</taxon>
        <taxon>Ascaridomorpha</taxon>
        <taxon>Ascaridoidea</taxon>
        <taxon>Toxocaridae</taxon>
        <taxon>Toxocara</taxon>
    </lineage>
</organism>
<feature type="domain" description="PUB" evidence="3">
    <location>
        <begin position="187"/>
        <end position="271"/>
    </location>
</feature>
<feature type="domain" description="UBX" evidence="2">
    <location>
        <begin position="355"/>
        <end position="429"/>
    </location>
</feature>
<feature type="region of interest" description="Disordered" evidence="1">
    <location>
        <begin position="30"/>
        <end position="53"/>
    </location>
</feature>
<dbReference type="InterPro" id="IPR036339">
    <property type="entry name" value="PUB-like_dom_sf"/>
</dbReference>
<dbReference type="Gene3D" id="3.10.20.90">
    <property type="entry name" value="Phosphatidylinositol 3-kinase Catalytic Subunit, Chain A, domain 1"/>
    <property type="match status" value="1"/>
</dbReference>
<dbReference type="Gene3D" id="1.20.58.2190">
    <property type="match status" value="1"/>
</dbReference>
<dbReference type="EMBL" id="JPKZ01000885">
    <property type="protein sequence ID" value="KHN84967.1"/>
    <property type="molecule type" value="Genomic_DNA"/>
</dbReference>
<dbReference type="AlphaFoldDB" id="A0A0B2VUD4"/>
<dbReference type="SMART" id="SM00580">
    <property type="entry name" value="PUG"/>
    <property type="match status" value="1"/>
</dbReference>
<reference evidence="4 5" key="1">
    <citation type="submission" date="2014-11" db="EMBL/GenBank/DDBJ databases">
        <title>Genetic blueprint of the zoonotic pathogen Toxocara canis.</title>
        <authorList>
            <person name="Zhu X.-Q."/>
            <person name="Korhonen P.K."/>
            <person name="Cai H."/>
            <person name="Young N.D."/>
            <person name="Nejsum P."/>
            <person name="von Samson-Himmelstjerna G."/>
            <person name="Boag P.R."/>
            <person name="Tan P."/>
            <person name="Li Q."/>
            <person name="Min J."/>
            <person name="Yang Y."/>
            <person name="Wang X."/>
            <person name="Fang X."/>
            <person name="Hall R.S."/>
            <person name="Hofmann A."/>
            <person name="Sternberg P.W."/>
            <person name="Jex A.R."/>
            <person name="Gasser R.B."/>
        </authorList>
    </citation>
    <scope>NUCLEOTIDE SEQUENCE [LARGE SCALE GENOMIC DNA]</scope>
    <source>
        <strain evidence="4">PN_DK_2014</strain>
    </source>
</reference>
<dbReference type="OMA" id="VFFRCPM"/>
<proteinExistence type="predicted"/>
<gene>
    <name evidence="4" type="primary">Ubxn6</name>
    <name evidence="4" type="ORF">Tcan_16123</name>
</gene>
<dbReference type="SUPFAM" id="SSF54236">
    <property type="entry name" value="Ubiquitin-like"/>
    <property type="match status" value="1"/>
</dbReference>
<dbReference type="OrthoDB" id="49605at2759"/>
<dbReference type="Pfam" id="PF00789">
    <property type="entry name" value="UBX"/>
    <property type="match status" value="1"/>
</dbReference>
<dbReference type="CDD" id="cd10460">
    <property type="entry name" value="PUB_UBXD1"/>
    <property type="match status" value="1"/>
</dbReference>
<sequence length="463" mass="53167">MDRLKKFLTEKKVNKNFKRAGAGHRLCDDTSKHASIHPGNMQRGPQSQGGHQPSVDRIAAADVAAQAAFKRMNLGAKQETVTQRNIRLRALKELEEERRAREQEINRSDASTQREPNKDEFAKVDVREFEHSNAVKGVFFTCELLGDDIVLTRDEMKQNVEAFLRSQMDEDSIVASALMLFSLNGSEKRKVATETLQKYIQNIIENPDQPKFRRIRLANKAFQERVLAAKGGREFLEACGFEERMERFSEGAELEEFLVINDDKAEDVASLVQALDVLQTGQPVPIKLHRNPAIYRLEPNQLIPNPKLPPDFFELSGVEFKKEQALKTAQVEKLTTLRTREMRERDELLRSYRYKYTLLRIKFPNHFFLQGTFGCHEQLSAVREFVQRYLAEVEVPLFVLKDPVSGAALCDDSKTITELNLVPAAIVHFEWDADLYSELARRGQQVPYLDERFMEEAETFTAM</sequence>
<accession>A0A0B2VUD4</accession>
<dbReference type="STRING" id="6265.A0A0B2VUD4"/>
<dbReference type="SUPFAM" id="SSF143503">
    <property type="entry name" value="PUG domain-like"/>
    <property type="match status" value="1"/>
</dbReference>
<evidence type="ECO:0000259" key="3">
    <source>
        <dbReference type="Pfam" id="PF09409"/>
    </source>
</evidence>
<feature type="compositionally biased region" description="Basic and acidic residues" evidence="1">
    <location>
        <begin position="98"/>
        <end position="107"/>
    </location>
</feature>
<dbReference type="InterPro" id="IPR042774">
    <property type="entry name" value="UBXN6_PUB"/>
</dbReference>
<name>A0A0B2VUD4_TOXCA</name>
<dbReference type="InterPro" id="IPR018997">
    <property type="entry name" value="PUB_domain"/>
</dbReference>
<dbReference type="Proteomes" id="UP000031036">
    <property type="component" value="Unassembled WGS sequence"/>
</dbReference>
<keyword evidence="5" id="KW-1185">Reference proteome</keyword>
<dbReference type="Pfam" id="PF09409">
    <property type="entry name" value="PUB"/>
    <property type="match status" value="1"/>
</dbReference>
<dbReference type="PANTHER" id="PTHR23153:SF38">
    <property type="entry name" value="UBX DOMAIN-CONTAINING PROTEIN 6"/>
    <property type="match status" value="1"/>
</dbReference>